<keyword evidence="7" id="KW-0653">Protein transport</keyword>
<proteinExistence type="inferred from homology"/>
<dbReference type="PANTHER" id="PTHR33446">
    <property type="entry name" value="PROTEIN TONB-RELATED"/>
    <property type="match status" value="1"/>
</dbReference>
<dbReference type="Gene3D" id="3.30.1150.10">
    <property type="match status" value="1"/>
</dbReference>
<evidence type="ECO:0000256" key="5">
    <source>
        <dbReference type="ARBA" id="ARBA00022519"/>
    </source>
</evidence>
<evidence type="ECO:0000256" key="4">
    <source>
        <dbReference type="ARBA" id="ARBA00022475"/>
    </source>
</evidence>
<keyword evidence="3" id="KW-0813">Transport</keyword>
<dbReference type="InterPro" id="IPR051045">
    <property type="entry name" value="TonB-dependent_transducer"/>
</dbReference>
<name>A0ABX8WSM9_9GAMM</name>
<gene>
    <name evidence="13" type="ORF">H8L67_04975</name>
</gene>
<keyword evidence="14" id="KW-1185">Reference proteome</keyword>
<keyword evidence="8 11" id="KW-1133">Transmembrane helix</keyword>
<dbReference type="RefSeq" id="WP_220380633.1">
    <property type="nucleotide sequence ID" value="NZ_CP080544.1"/>
</dbReference>
<comment type="similarity">
    <text evidence="2">Belongs to the TonB family.</text>
</comment>
<feature type="compositionally biased region" description="Pro residues" evidence="10">
    <location>
        <begin position="83"/>
        <end position="96"/>
    </location>
</feature>
<evidence type="ECO:0000256" key="7">
    <source>
        <dbReference type="ARBA" id="ARBA00022927"/>
    </source>
</evidence>
<comment type="subcellular location">
    <subcellularLocation>
        <location evidence="1">Cell inner membrane</location>
        <topology evidence="1">Single-pass membrane protein</topology>
        <orientation evidence="1">Periplasmic side</orientation>
    </subcellularLocation>
</comment>
<evidence type="ECO:0000313" key="14">
    <source>
        <dbReference type="Proteomes" id="UP000824755"/>
    </source>
</evidence>
<accession>A0ABX8WSM9</accession>
<keyword evidence="9 11" id="KW-0472">Membrane</keyword>
<feature type="transmembrane region" description="Helical" evidence="11">
    <location>
        <begin position="6"/>
        <end position="24"/>
    </location>
</feature>
<dbReference type="EMBL" id="CP080544">
    <property type="protein sequence ID" value="QYR53828.1"/>
    <property type="molecule type" value="Genomic_DNA"/>
</dbReference>
<evidence type="ECO:0000256" key="11">
    <source>
        <dbReference type="SAM" id="Phobius"/>
    </source>
</evidence>
<dbReference type="NCBIfam" id="TIGR01352">
    <property type="entry name" value="tonB_Cterm"/>
    <property type="match status" value="1"/>
</dbReference>
<evidence type="ECO:0000256" key="2">
    <source>
        <dbReference type="ARBA" id="ARBA00006555"/>
    </source>
</evidence>
<evidence type="ECO:0000259" key="12">
    <source>
        <dbReference type="PROSITE" id="PS52015"/>
    </source>
</evidence>
<organism evidence="13 14">
    <name type="scientific">Lysobacter soyae</name>
    <dbReference type="NCBI Taxonomy" id="2764185"/>
    <lineage>
        <taxon>Bacteria</taxon>
        <taxon>Pseudomonadati</taxon>
        <taxon>Pseudomonadota</taxon>
        <taxon>Gammaproteobacteria</taxon>
        <taxon>Lysobacterales</taxon>
        <taxon>Lysobacteraceae</taxon>
        <taxon>Lysobacter</taxon>
    </lineage>
</organism>
<dbReference type="PROSITE" id="PS52015">
    <property type="entry name" value="TONB_CTD"/>
    <property type="match status" value="1"/>
</dbReference>
<evidence type="ECO:0000256" key="3">
    <source>
        <dbReference type="ARBA" id="ARBA00022448"/>
    </source>
</evidence>
<dbReference type="Proteomes" id="UP000824755">
    <property type="component" value="Chromosome"/>
</dbReference>
<feature type="domain" description="TonB C-terminal" evidence="12">
    <location>
        <begin position="106"/>
        <end position="198"/>
    </location>
</feature>
<dbReference type="PANTHER" id="PTHR33446:SF2">
    <property type="entry name" value="PROTEIN TONB"/>
    <property type="match status" value="1"/>
</dbReference>
<evidence type="ECO:0000313" key="13">
    <source>
        <dbReference type="EMBL" id="QYR53828.1"/>
    </source>
</evidence>
<evidence type="ECO:0000256" key="6">
    <source>
        <dbReference type="ARBA" id="ARBA00022692"/>
    </source>
</evidence>
<dbReference type="InterPro" id="IPR006260">
    <property type="entry name" value="TonB/TolA_C"/>
</dbReference>
<dbReference type="Pfam" id="PF03544">
    <property type="entry name" value="TonB_C"/>
    <property type="match status" value="1"/>
</dbReference>
<feature type="region of interest" description="Disordered" evidence="10">
    <location>
        <begin position="45"/>
        <end position="116"/>
    </location>
</feature>
<keyword evidence="5" id="KW-0997">Cell inner membrane</keyword>
<evidence type="ECO:0000256" key="9">
    <source>
        <dbReference type="ARBA" id="ARBA00023136"/>
    </source>
</evidence>
<dbReference type="SUPFAM" id="SSF74653">
    <property type="entry name" value="TolA/TonB C-terminal domain"/>
    <property type="match status" value="1"/>
</dbReference>
<evidence type="ECO:0000256" key="1">
    <source>
        <dbReference type="ARBA" id="ARBA00004383"/>
    </source>
</evidence>
<evidence type="ECO:0000256" key="10">
    <source>
        <dbReference type="SAM" id="MobiDB-lite"/>
    </source>
</evidence>
<dbReference type="InterPro" id="IPR037682">
    <property type="entry name" value="TonB_C"/>
</dbReference>
<sequence>MTRKQRRWLIAAFVVGLLFFLLIWNRERQNKFFKVAPVAPVTNSEEYQPLPVPLPGDVRGTVGPGIAPPDSSEGTARIEERTPPPAPAAPVQPRPAPTAQAPNAPIKTTDPQPVSRAQPVYPRSLLNAGIGGRVVIRATIGSNGEVIDTSIAEPSGEIQLDRAANLAVKRWRFSPAMQNGRPVVGSVLIPFDFKPDSR</sequence>
<evidence type="ECO:0000256" key="8">
    <source>
        <dbReference type="ARBA" id="ARBA00022989"/>
    </source>
</evidence>
<keyword evidence="6 11" id="KW-0812">Transmembrane</keyword>
<protein>
    <submittedName>
        <fullName evidence="13">Energy transducer TonB</fullName>
    </submittedName>
</protein>
<reference evidence="13 14" key="1">
    <citation type="submission" date="2021-08" db="EMBL/GenBank/DDBJ databases">
        <title>Lysobacter sp. strain CJ11 Genome sequencing and assembly.</title>
        <authorList>
            <person name="Kim I."/>
        </authorList>
    </citation>
    <scope>NUCLEOTIDE SEQUENCE [LARGE SCALE GENOMIC DNA]</scope>
    <source>
        <strain evidence="13 14">CJ11</strain>
    </source>
</reference>
<keyword evidence="4" id="KW-1003">Cell membrane</keyword>